<dbReference type="EMBL" id="SPLM01000144">
    <property type="protein sequence ID" value="TMW57436.1"/>
    <property type="molecule type" value="Genomic_DNA"/>
</dbReference>
<name>A0A8K1FCP9_PYTOL</name>
<evidence type="ECO:0000313" key="1">
    <source>
        <dbReference type="EMBL" id="TMW57436.1"/>
    </source>
</evidence>
<comment type="caution">
    <text evidence="1">The sequence shown here is derived from an EMBL/GenBank/DDBJ whole genome shotgun (WGS) entry which is preliminary data.</text>
</comment>
<accession>A0A8K1FCP9</accession>
<dbReference type="Proteomes" id="UP000794436">
    <property type="component" value="Unassembled WGS sequence"/>
</dbReference>
<protein>
    <submittedName>
        <fullName evidence="1">Uncharacterized protein</fullName>
    </submittedName>
</protein>
<dbReference type="AlphaFoldDB" id="A0A8K1FCP9"/>
<organism evidence="1 2">
    <name type="scientific">Pythium oligandrum</name>
    <name type="common">Mycoparasitic fungus</name>
    <dbReference type="NCBI Taxonomy" id="41045"/>
    <lineage>
        <taxon>Eukaryota</taxon>
        <taxon>Sar</taxon>
        <taxon>Stramenopiles</taxon>
        <taxon>Oomycota</taxon>
        <taxon>Peronosporomycetes</taxon>
        <taxon>Pythiales</taxon>
        <taxon>Pythiaceae</taxon>
        <taxon>Pythium</taxon>
    </lineage>
</organism>
<keyword evidence="2" id="KW-1185">Reference proteome</keyword>
<dbReference type="OrthoDB" id="104314at2759"/>
<proteinExistence type="predicted"/>
<gene>
    <name evidence="1" type="ORF">Poli38472_003361</name>
</gene>
<sequence>MKSLIARLQQQEKTDVLLRANPILAGFLQLDNHFQFLQTGCNAVLITWRFRAFCHMYAALKDRGLLESIPFFEDLLSIYERAIFTPSRAAVTYGSFLRTYLLSVDISAATVDAFFRDMKMPPPEKTRKVRDRYHIHDLSRVFSILVESNLSVLQRGSSSMPKTLKGLLGGVADISRQELFESRVLSRDTLKLSDDLADLFKSLCAVLGHREVLNKYLAPGNCPKSRLEESVMLGLMPLLDCLELDGSVRDTEEKVLQEATNLSYDRHGGAVAEYCRQAANTIARRFIKSEETSPWMETAYFVFPDTPNWISLAFSDVPFGSNAERKTRFANFNTLMAMLERSTGPLFAEQTKTLKELIKADPGLLELSHGSSSGLYPPVPNSTRLSDLPMLLHQAAAGPARDKRLVEWMVQMGALHLQPTHCRSPKPPKPLPGNKQTDLLLEISSHVQIFICGAFESMNWGKDHNRSIVHEMCMD</sequence>
<evidence type="ECO:0000313" key="2">
    <source>
        <dbReference type="Proteomes" id="UP000794436"/>
    </source>
</evidence>
<reference evidence="1" key="1">
    <citation type="submission" date="2019-03" db="EMBL/GenBank/DDBJ databases">
        <title>Long read genome sequence of the mycoparasitic Pythium oligandrum ATCC 38472 isolated from sugarbeet rhizosphere.</title>
        <authorList>
            <person name="Gaulin E."/>
        </authorList>
    </citation>
    <scope>NUCLEOTIDE SEQUENCE</scope>
    <source>
        <strain evidence="1">ATCC 38472_TT</strain>
    </source>
</reference>